<dbReference type="EMBL" id="JACXAC010000002">
    <property type="protein sequence ID" value="MBD2721489.1"/>
    <property type="molecule type" value="Genomic_DNA"/>
</dbReference>
<name>A0ABR8JNC4_9BACT</name>
<evidence type="ECO:0000313" key="4">
    <source>
        <dbReference type="Proteomes" id="UP000606003"/>
    </source>
</evidence>
<comment type="caution">
    <text evidence="3">The sequence shown here is derived from an EMBL/GenBank/DDBJ whole genome shotgun (WGS) entry which is preliminary data.</text>
</comment>
<proteinExistence type="predicted"/>
<organism evidence="3 4">
    <name type="scientific">Hymenobacter armeniacus</name>
    <dbReference type="NCBI Taxonomy" id="2771358"/>
    <lineage>
        <taxon>Bacteria</taxon>
        <taxon>Pseudomonadati</taxon>
        <taxon>Bacteroidota</taxon>
        <taxon>Cytophagia</taxon>
        <taxon>Cytophagales</taxon>
        <taxon>Hymenobacteraceae</taxon>
        <taxon>Hymenobacter</taxon>
    </lineage>
</organism>
<feature type="chain" id="PRO_5046541589" evidence="1">
    <location>
        <begin position="24"/>
        <end position="224"/>
    </location>
</feature>
<keyword evidence="1" id="KW-0732">Signal</keyword>
<dbReference type="Pfam" id="PF18962">
    <property type="entry name" value="Por_Secre_tail"/>
    <property type="match status" value="1"/>
</dbReference>
<accession>A0ABR8JNC4</accession>
<keyword evidence="4" id="KW-1185">Reference proteome</keyword>
<evidence type="ECO:0000259" key="2">
    <source>
        <dbReference type="Pfam" id="PF18962"/>
    </source>
</evidence>
<gene>
    <name evidence="3" type="ORF">IC234_05060</name>
</gene>
<feature type="domain" description="Secretion system C-terminal sorting" evidence="2">
    <location>
        <begin position="148"/>
        <end position="223"/>
    </location>
</feature>
<dbReference type="Proteomes" id="UP000606003">
    <property type="component" value="Unassembled WGS sequence"/>
</dbReference>
<sequence length="224" mass="23587">MQNFTLKATLFFAFLLSASLSKAQTTITTVGIIGSATPRTATNTTGWDASTPMTRTVAGGNDWTVTLQLTAATGSNEVKFRANDAWTINWGAAAFPSGTGVQDGPNIVIPTAGRYLVRFNSQTGAYSFSIVTAAKTSNDFVLRMALAPNPARGNVSVVYDLAKATTASVKVLNLVGQTVRQLAPVQQGVGSQQQELALQGLAAGIYLVQLQTADQVQTTRLVVE</sequence>
<dbReference type="InterPro" id="IPR026444">
    <property type="entry name" value="Secre_tail"/>
</dbReference>
<protein>
    <submittedName>
        <fullName evidence="3">T9SS type A sorting domain-containing protein</fullName>
    </submittedName>
</protein>
<evidence type="ECO:0000313" key="3">
    <source>
        <dbReference type="EMBL" id="MBD2721489.1"/>
    </source>
</evidence>
<dbReference type="NCBIfam" id="TIGR04183">
    <property type="entry name" value="Por_Secre_tail"/>
    <property type="match status" value="1"/>
</dbReference>
<dbReference type="RefSeq" id="WP_190922771.1">
    <property type="nucleotide sequence ID" value="NZ_JACXAC010000002.1"/>
</dbReference>
<dbReference type="Gene3D" id="2.60.40.3620">
    <property type="match status" value="1"/>
</dbReference>
<reference evidence="3 4" key="1">
    <citation type="submission" date="2020-09" db="EMBL/GenBank/DDBJ databases">
        <authorList>
            <person name="Kim M.K."/>
        </authorList>
    </citation>
    <scope>NUCLEOTIDE SEQUENCE [LARGE SCALE GENOMIC DNA]</scope>
    <source>
        <strain evidence="3 4">BT189</strain>
    </source>
</reference>
<evidence type="ECO:0000256" key="1">
    <source>
        <dbReference type="SAM" id="SignalP"/>
    </source>
</evidence>
<feature type="signal peptide" evidence="1">
    <location>
        <begin position="1"/>
        <end position="23"/>
    </location>
</feature>